<dbReference type="EMBL" id="AP014648">
    <property type="protein sequence ID" value="BAQ16896.1"/>
    <property type="molecule type" value="Genomic_DNA"/>
</dbReference>
<evidence type="ECO:0000313" key="1">
    <source>
        <dbReference type="EMBL" id="BAQ16896.1"/>
    </source>
</evidence>
<reference evidence="1 2" key="1">
    <citation type="submission" date="2014-09" db="EMBL/GenBank/DDBJ databases">
        <title>Genome sequencing of Methyloceanibacter caenitepidi Gela4.</title>
        <authorList>
            <person name="Takeuchi M."/>
            <person name="Susumu S."/>
            <person name="Kamagata Y."/>
            <person name="Oshima K."/>
            <person name="Hattori M."/>
            <person name="Iwasaki W."/>
        </authorList>
    </citation>
    <scope>NUCLEOTIDE SEQUENCE [LARGE SCALE GENOMIC DNA]</scope>
    <source>
        <strain evidence="1 2">Gela4</strain>
    </source>
</reference>
<dbReference type="STRING" id="1384459.GL4_1440"/>
<keyword evidence="2" id="KW-1185">Reference proteome</keyword>
<accession>A0A0A8K2C7</accession>
<evidence type="ECO:0000313" key="2">
    <source>
        <dbReference type="Proteomes" id="UP000031643"/>
    </source>
</evidence>
<dbReference type="KEGG" id="mcg:GL4_1440"/>
<protein>
    <submittedName>
        <fullName evidence="1">Uncharacterized protein</fullName>
    </submittedName>
</protein>
<sequence length="48" mass="5468">MDYSTYRDLERAVAREAEESAGQLFFLPPDRLKLPSIEVCGVTVRPKL</sequence>
<dbReference type="AlphaFoldDB" id="A0A0A8K2C7"/>
<organism evidence="1 2">
    <name type="scientific">Methyloceanibacter caenitepidi</name>
    <dbReference type="NCBI Taxonomy" id="1384459"/>
    <lineage>
        <taxon>Bacteria</taxon>
        <taxon>Pseudomonadati</taxon>
        <taxon>Pseudomonadota</taxon>
        <taxon>Alphaproteobacteria</taxon>
        <taxon>Hyphomicrobiales</taxon>
        <taxon>Hyphomicrobiaceae</taxon>
        <taxon>Methyloceanibacter</taxon>
    </lineage>
</organism>
<name>A0A0A8K2C7_9HYPH</name>
<gene>
    <name evidence="1" type="ORF">GL4_1440</name>
</gene>
<proteinExistence type="predicted"/>
<dbReference type="HOGENOM" id="CLU_3154707_0_0_5"/>
<dbReference type="Proteomes" id="UP000031643">
    <property type="component" value="Chromosome"/>
</dbReference>